<feature type="transmembrane region" description="Helical" evidence="6">
    <location>
        <begin position="39"/>
        <end position="61"/>
    </location>
</feature>
<evidence type="ECO:0000256" key="2">
    <source>
        <dbReference type="ARBA" id="ARBA00022692"/>
    </source>
</evidence>
<keyword evidence="8" id="KW-0378">Hydrolase</keyword>
<keyword evidence="8" id="KW-0645">Protease</keyword>
<organism evidence="8 9">
    <name type="scientific">Natrarchaeobius chitinivorans</name>
    <dbReference type="NCBI Taxonomy" id="1679083"/>
    <lineage>
        <taxon>Archaea</taxon>
        <taxon>Methanobacteriati</taxon>
        <taxon>Methanobacteriota</taxon>
        <taxon>Stenosarchaea group</taxon>
        <taxon>Halobacteria</taxon>
        <taxon>Halobacteriales</taxon>
        <taxon>Natrialbaceae</taxon>
        <taxon>Natrarchaeobius</taxon>
    </lineage>
</organism>
<accession>A0A3N6MJ17</accession>
<reference evidence="8 9" key="1">
    <citation type="submission" date="2018-10" db="EMBL/GenBank/DDBJ databases">
        <title>Natrarchaeobius chitinivorans gen. nov., sp. nov., and Natrarchaeobius haloalkaliphilus sp. nov., alkaliphilic, chitin-utilizing haloarchaea from hypersaline alkaline lakes.</title>
        <authorList>
            <person name="Sorokin D.Y."/>
            <person name="Elcheninov A.G."/>
            <person name="Kostrikina N.A."/>
            <person name="Bale N.J."/>
            <person name="Sinninghe Damste J.S."/>
            <person name="Khijniak T.V."/>
            <person name="Kublanov I.V."/>
            <person name="Toshchakov S.V."/>
        </authorList>
    </citation>
    <scope>NUCLEOTIDE SEQUENCE [LARGE SCALE GENOMIC DNA]</scope>
    <source>
        <strain evidence="8 9">AArcht4T</strain>
    </source>
</reference>
<dbReference type="Proteomes" id="UP000282323">
    <property type="component" value="Unassembled WGS sequence"/>
</dbReference>
<evidence type="ECO:0000259" key="7">
    <source>
        <dbReference type="Pfam" id="PF01694"/>
    </source>
</evidence>
<sequence>MLSAVLAIAVVGVLVGSVAVVTRIDPTGRRLRGIPRKRFVYGVPWGTVVVLTVVVAVYLFVQDGISDLSDPVTIPFRAWSYFYPLGMVTSTVSHASLGHLVGNVIAAIVVAPIAEYAWGHYPNGDRDDQSNDDERVRPANDGDGRSWLETPWIRALVVFPLVVFAVGIFTSLFALGPVIGFSGVVFAFAGFAIVRYPIATLIATIGIQGALVTIYNSVRRPIFVYVAQPRPPSAPSWAEVAIQSHALGFFVGLVLGLVLLERRGVRPSAFRIWIAVLLYAFSKGLWQIYWFGEGNSFLLFRGPGVVVVATLALVITFAVAGPDTIPVPGRVDRALGRIRRSDRPSTSETLLERLSGSGGGRDSHPSIDRLERVREIGTGVESGGRLRRKRADGRKGAVLVVALVLATLTGVAIPANLLVLEGDAHSERPTVEVEEYTVEYVEEAENELVSGIGIDAIEDDAGLTASGVVVSSQERHLWLEAVTSQHLAFSGSERITVGGVGWRETVYVERAGWEPVGNDTVYQVWLWQEGESPRHVYESDPGRVDALIDGSTVTIEPDDGEFLLAVESLETGAVSTAAIPAANESVETGGITFEHDEGTIYATSNGTEVAVASAETYS</sequence>
<evidence type="ECO:0000256" key="1">
    <source>
        <dbReference type="ARBA" id="ARBA00004141"/>
    </source>
</evidence>
<dbReference type="InterPro" id="IPR022764">
    <property type="entry name" value="Peptidase_S54_rhomboid_dom"/>
</dbReference>
<feature type="transmembrane region" description="Helical" evidence="6">
    <location>
        <begin position="397"/>
        <end position="420"/>
    </location>
</feature>
<feature type="transmembrane region" description="Helical" evidence="6">
    <location>
        <begin position="272"/>
        <end position="292"/>
    </location>
</feature>
<proteinExistence type="predicted"/>
<dbReference type="EMBL" id="REGA01000002">
    <property type="protein sequence ID" value="RQG97020.1"/>
    <property type="molecule type" value="Genomic_DNA"/>
</dbReference>
<keyword evidence="9" id="KW-1185">Reference proteome</keyword>
<dbReference type="Pfam" id="PF01694">
    <property type="entry name" value="Rhomboid"/>
    <property type="match status" value="1"/>
</dbReference>
<gene>
    <name evidence="8" type="ORF">EA473_02765</name>
</gene>
<protein>
    <submittedName>
        <fullName evidence="8">Rhomboid family intramembrane serine protease</fullName>
    </submittedName>
</protein>
<dbReference type="GO" id="GO:0004252">
    <property type="term" value="F:serine-type endopeptidase activity"/>
    <property type="evidence" value="ECO:0007669"/>
    <property type="project" value="InterPro"/>
</dbReference>
<comment type="subcellular location">
    <subcellularLocation>
        <location evidence="1">Membrane</location>
        <topology evidence="1">Multi-pass membrane protein</topology>
    </subcellularLocation>
</comment>
<feature type="domain" description="Peptidase S54 rhomboid" evidence="7">
    <location>
        <begin position="154"/>
        <end position="261"/>
    </location>
</feature>
<evidence type="ECO:0000313" key="8">
    <source>
        <dbReference type="EMBL" id="RQG97020.1"/>
    </source>
</evidence>
<feature type="region of interest" description="Disordered" evidence="5">
    <location>
        <begin position="341"/>
        <end position="366"/>
    </location>
</feature>
<dbReference type="GO" id="GO:0006508">
    <property type="term" value="P:proteolysis"/>
    <property type="evidence" value="ECO:0007669"/>
    <property type="project" value="UniProtKB-KW"/>
</dbReference>
<comment type="caution">
    <text evidence="8">The sequence shown here is derived from an EMBL/GenBank/DDBJ whole genome shotgun (WGS) entry which is preliminary data.</text>
</comment>
<dbReference type="OrthoDB" id="205691at2157"/>
<feature type="transmembrane region" description="Helical" evidence="6">
    <location>
        <begin position="298"/>
        <end position="320"/>
    </location>
</feature>
<dbReference type="Gene3D" id="1.20.1540.10">
    <property type="entry name" value="Rhomboid-like"/>
    <property type="match status" value="1"/>
</dbReference>
<dbReference type="SUPFAM" id="SSF144091">
    <property type="entry name" value="Rhomboid-like"/>
    <property type="match status" value="1"/>
</dbReference>
<feature type="transmembrane region" description="Helical" evidence="6">
    <location>
        <begin position="156"/>
        <end position="189"/>
    </location>
</feature>
<feature type="transmembrane region" description="Helical" evidence="6">
    <location>
        <begin position="240"/>
        <end position="260"/>
    </location>
</feature>
<evidence type="ECO:0000256" key="5">
    <source>
        <dbReference type="SAM" id="MobiDB-lite"/>
    </source>
</evidence>
<evidence type="ECO:0000256" key="3">
    <source>
        <dbReference type="ARBA" id="ARBA00022989"/>
    </source>
</evidence>
<dbReference type="RefSeq" id="WP_124194139.1">
    <property type="nucleotide sequence ID" value="NZ_REGA01000002.1"/>
</dbReference>
<feature type="transmembrane region" description="Helical" evidence="6">
    <location>
        <begin position="196"/>
        <end position="215"/>
    </location>
</feature>
<keyword evidence="2 6" id="KW-0812">Transmembrane</keyword>
<keyword evidence="4 6" id="KW-0472">Membrane</keyword>
<evidence type="ECO:0000256" key="4">
    <source>
        <dbReference type="ARBA" id="ARBA00023136"/>
    </source>
</evidence>
<dbReference type="AlphaFoldDB" id="A0A3N6MJ17"/>
<dbReference type="GO" id="GO:0016020">
    <property type="term" value="C:membrane"/>
    <property type="evidence" value="ECO:0007669"/>
    <property type="project" value="UniProtKB-SubCell"/>
</dbReference>
<feature type="transmembrane region" description="Helical" evidence="6">
    <location>
        <begin position="81"/>
        <end position="114"/>
    </location>
</feature>
<evidence type="ECO:0000256" key="6">
    <source>
        <dbReference type="SAM" id="Phobius"/>
    </source>
</evidence>
<dbReference type="InterPro" id="IPR035952">
    <property type="entry name" value="Rhomboid-like_sf"/>
</dbReference>
<feature type="compositionally biased region" description="Low complexity" evidence="5">
    <location>
        <begin position="346"/>
        <end position="355"/>
    </location>
</feature>
<evidence type="ECO:0000313" key="9">
    <source>
        <dbReference type="Proteomes" id="UP000282323"/>
    </source>
</evidence>
<keyword evidence="3 6" id="KW-1133">Transmembrane helix</keyword>
<name>A0A3N6MJ17_NATCH</name>